<keyword evidence="3" id="KW-1185">Reference proteome</keyword>
<accession>A0A834H6D0</accession>
<name>A0A834H6D0_RHOSS</name>
<evidence type="ECO:0000313" key="2">
    <source>
        <dbReference type="EMBL" id="KAF7147153.1"/>
    </source>
</evidence>
<evidence type="ECO:0000313" key="3">
    <source>
        <dbReference type="Proteomes" id="UP000626092"/>
    </source>
</evidence>
<reference evidence="2" key="1">
    <citation type="submission" date="2019-11" db="EMBL/GenBank/DDBJ databases">
        <authorList>
            <person name="Liu Y."/>
            <person name="Hou J."/>
            <person name="Li T.-Q."/>
            <person name="Guan C.-H."/>
            <person name="Wu X."/>
            <person name="Wu H.-Z."/>
            <person name="Ling F."/>
            <person name="Zhang R."/>
            <person name="Shi X.-G."/>
            <person name="Ren J.-P."/>
            <person name="Chen E.-F."/>
            <person name="Sun J.-M."/>
        </authorList>
    </citation>
    <scope>NUCLEOTIDE SEQUENCE</scope>
    <source>
        <strain evidence="2">Adult_tree_wgs_1</strain>
        <tissue evidence="2">Leaves</tissue>
    </source>
</reference>
<dbReference type="Proteomes" id="UP000626092">
    <property type="component" value="Unassembled WGS sequence"/>
</dbReference>
<feature type="compositionally biased region" description="Polar residues" evidence="1">
    <location>
        <begin position="86"/>
        <end position="97"/>
    </location>
</feature>
<dbReference type="EMBL" id="WJXA01000003">
    <property type="protein sequence ID" value="KAF7147153.1"/>
    <property type="molecule type" value="Genomic_DNA"/>
</dbReference>
<protein>
    <submittedName>
        <fullName evidence="2">Uncharacterized protein</fullName>
    </submittedName>
</protein>
<dbReference type="AlphaFoldDB" id="A0A834H6D0"/>
<sequence>MDSDAFLDAVSFQDILLVLTVQAQERLSLIEPVSIVTGGDQPLAPLKTERCSNCSGSGKGMCPTCLCTGMATASEHDPRIDPFDSEFTSSDVHTFQT</sequence>
<evidence type="ECO:0000256" key="1">
    <source>
        <dbReference type="SAM" id="MobiDB-lite"/>
    </source>
</evidence>
<comment type="caution">
    <text evidence="2">The sequence shown here is derived from an EMBL/GenBank/DDBJ whole genome shotgun (WGS) entry which is preliminary data.</text>
</comment>
<dbReference type="OrthoDB" id="10460785at2759"/>
<gene>
    <name evidence="2" type="ORF">RHSIM_Rhsim03G0158100</name>
</gene>
<organism evidence="2 3">
    <name type="scientific">Rhododendron simsii</name>
    <name type="common">Sims's rhododendron</name>
    <dbReference type="NCBI Taxonomy" id="118357"/>
    <lineage>
        <taxon>Eukaryota</taxon>
        <taxon>Viridiplantae</taxon>
        <taxon>Streptophyta</taxon>
        <taxon>Embryophyta</taxon>
        <taxon>Tracheophyta</taxon>
        <taxon>Spermatophyta</taxon>
        <taxon>Magnoliopsida</taxon>
        <taxon>eudicotyledons</taxon>
        <taxon>Gunneridae</taxon>
        <taxon>Pentapetalae</taxon>
        <taxon>asterids</taxon>
        <taxon>Ericales</taxon>
        <taxon>Ericaceae</taxon>
        <taxon>Ericoideae</taxon>
        <taxon>Rhodoreae</taxon>
        <taxon>Rhododendron</taxon>
    </lineage>
</organism>
<proteinExistence type="predicted"/>
<feature type="region of interest" description="Disordered" evidence="1">
    <location>
        <begin position="78"/>
        <end position="97"/>
    </location>
</feature>